<gene>
    <name evidence="8" type="ORF">GCM10023322_31410</name>
</gene>
<dbReference type="Pfam" id="PF02018">
    <property type="entry name" value="CBM_4_9"/>
    <property type="match status" value="2"/>
</dbReference>
<sequence length="1714" mass="179604">MKRSRAWRLLVPLVAVGALILGGLAPASASPVSDNGNGTYSNPVIFADVPDTDVAFDGHAYYMVSTTMHMEPSVPIMKSTDLVNWSIVDYTAPILADTDALALRNGQNAYSDGTWAASIRFHNGTYYISVGSLTTGKTYIYSTPSIENGPWTTSVLDGYDHDQSLLFDGDKMYLVYGSGQVILRQLQQNTDGTVSYAGNAVTLVNNSNVAMSGGLNAEGSHAYKIGNYYYVFQIEWPTGGIRQEVAWRSTSLTPQSQGGDWEGKVVFSQKATVQGQAGDGAAQGGVVQGADGNWYAMLFQDEGPVGRSPQLADVTWSADGWPQYTLSSTMNIPGGGTPSSPTDIVTSDEFANGSTKAGYWNTTNASALTATPEDANNGSNLKLQWQWNHNPDNRYWSLTARPGYLRLTTGSLATGILNARNTLTQRTYGPTSSGAVAMDVSHMRDGDVAGLAAFQLKYGYVGVTMSNGAKHLVMQRANSDGTVASTSTPVPLSATTVYLKVDTNYKNFANTASFYYSLDGSSWTKIGDNLAMEYTIPHFMGYRFGLFNYATTTTGGYVDFDYFHASDQIGQGVVTTNPCVTTGEIIGNGGFEAGTLSPWTGNGAQLALTTADKAAGTSSGYVTGRAHTGDGPSQSVANKLTAGATYAVSAKVKYTTGPATKQFNVTVQDGNFKAYIMASATVTKGQWATISGSYTVPTSGLDLSTARVFVETVYTGTPDATNDLMNFWADDVSVSGPSTSTFNGGLLGNGGFETGTLSPWTGNGAQLALTTADKADGGCSGYVTGRAHTGDGPSQSVANKLTAGATYAVSAKVKYTTGPATKQFNVTVQDGNFKAYIMASATVTKGQWATISGSYTVPTSGLDLSTARVFVETVYTGTPDATNDLMNFWADDVSVTASTTSTHPKGTAAPAKTVGNSNPLMDYEYGADPFALVYNGRVYEYMTGDGEQIDSSGNVVQTYETDASGNIKDNSYSKIQTIAVISSADMVNWTNEGQIKVAGQFGAATWAANSWAPAVAHKVIDGKDKFFLYFANSAGGIGVLQADSPVGPWTDPIHKALVTPSTPGAANVTWLFDPAVLTDDDGTSYLYFGGGVPSTNGTSTAAQEDHPQTARVIKLGDDMISTVGSAAMIDAPAMFEDSGINKIGDKYYYSYCTNFSHDSVIDGHTIGNGNIAYMTSDSPMGPFTYQGEILSNPGAFFGVGGNNHHAMFQFNNQWYITYHSQTVQSALVAGGSLDKAHGYRTTQIDKVTINGDGTIKPITGTYQGISQLNALDPYQRTEAETIAWDSGVQDAYDPSSGVRVAPVGSDSSGGQKLTNINNGEWTSLSGVDFGSEGSSGATGFTASVLPKAGGQIQIRLDSPDTSSDANLIGTVTVPASSAGTWQTVSTTLAKTVTGVHRVFFTFAGSGTNELFDVDDWQFTKPAGPVISSVSVNQGDVVSGTKSFTVDLAGQAADVSYTYLELNRNGVWVTDNTTAAAKALGSTNSGLSPKLVVNSATLPNGSYGLKIDAVGADGTTTEKQITFSINNAPGVTFVTPTGGASVSGTVPVQVALSSGQGLQAYDLRVDSVGLQYAYQPKAGTQTYSLDTTTLSNGTHTLLATATDTSGNKTTVTEKITVNNAPALTFLAPGASGTVSGSVPVRVALSGQGLQAYNLRIDSAGLQYGNQPGIGTQTYQLDTTTLTNGIHTLVATATDSVGNKSTITERVTVSNPAQDH</sequence>
<dbReference type="InterPro" id="IPR013783">
    <property type="entry name" value="Ig-like_fold"/>
</dbReference>
<proteinExistence type="inferred from homology"/>
<dbReference type="InterPro" id="IPR051795">
    <property type="entry name" value="Glycosyl_Hydrlase_43"/>
</dbReference>
<name>A0ABP9RS29_9ACTN</name>
<dbReference type="PANTHER" id="PTHR42812:SF12">
    <property type="entry name" value="BETA-XYLOSIDASE-RELATED"/>
    <property type="match status" value="1"/>
</dbReference>
<organism evidence="8 9">
    <name type="scientific">Rugosimonospora acidiphila</name>
    <dbReference type="NCBI Taxonomy" id="556531"/>
    <lineage>
        <taxon>Bacteria</taxon>
        <taxon>Bacillati</taxon>
        <taxon>Actinomycetota</taxon>
        <taxon>Actinomycetes</taxon>
        <taxon>Micromonosporales</taxon>
        <taxon>Micromonosporaceae</taxon>
        <taxon>Rugosimonospora</taxon>
    </lineage>
</organism>
<evidence type="ECO:0000256" key="1">
    <source>
        <dbReference type="ARBA" id="ARBA00009865"/>
    </source>
</evidence>
<dbReference type="CDD" id="cd09001">
    <property type="entry name" value="GH43_FsAxh1-like"/>
    <property type="match status" value="1"/>
</dbReference>
<feature type="compositionally biased region" description="Polar residues" evidence="5">
    <location>
        <begin position="1305"/>
        <end position="1317"/>
    </location>
</feature>
<reference evidence="9" key="1">
    <citation type="journal article" date="2019" name="Int. J. Syst. Evol. Microbiol.">
        <title>The Global Catalogue of Microorganisms (GCM) 10K type strain sequencing project: providing services to taxonomists for standard genome sequencing and annotation.</title>
        <authorList>
            <consortium name="The Broad Institute Genomics Platform"/>
            <consortium name="The Broad Institute Genome Sequencing Center for Infectious Disease"/>
            <person name="Wu L."/>
            <person name="Ma J."/>
        </authorList>
    </citation>
    <scope>NUCLEOTIDE SEQUENCE [LARGE SCALE GENOMIC DNA]</scope>
    <source>
        <strain evidence="9">JCM 18304</strain>
    </source>
</reference>
<dbReference type="PANTHER" id="PTHR42812">
    <property type="entry name" value="BETA-XYLOSIDASE"/>
    <property type="match status" value="1"/>
</dbReference>
<accession>A0ABP9RS29</accession>
<evidence type="ECO:0000259" key="7">
    <source>
        <dbReference type="PROSITE" id="PS51175"/>
    </source>
</evidence>
<dbReference type="EMBL" id="BAABJQ010000008">
    <property type="protein sequence ID" value="GAA5186045.1"/>
    <property type="molecule type" value="Genomic_DNA"/>
</dbReference>
<dbReference type="Gene3D" id="2.60.40.10">
    <property type="entry name" value="Immunoglobulins"/>
    <property type="match status" value="2"/>
</dbReference>
<protein>
    <recommendedName>
        <fullName evidence="7">CBM6 domain-containing protein</fullName>
    </recommendedName>
</protein>
<dbReference type="InterPro" id="IPR041542">
    <property type="entry name" value="GH43_C2"/>
</dbReference>
<dbReference type="Pfam" id="PF03422">
    <property type="entry name" value="CBM_6"/>
    <property type="match status" value="1"/>
</dbReference>
<keyword evidence="3" id="KW-0378">Hydrolase</keyword>
<dbReference type="Pfam" id="PF17851">
    <property type="entry name" value="GH43_C2"/>
    <property type="match status" value="1"/>
</dbReference>
<feature type="signal peptide" evidence="6">
    <location>
        <begin position="1"/>
        <end position="29"/>
    </location>
</feature>
<dbReference type="InterPro" id="IPR023296">
    <property type="entry name" value="Glyco_hydro_beta-prop_sf"/>
</dbReference>
<dbReference type="InterPro" id="IPR005084">
    <property type="entry name" value="CBM6"/>
</dbReference>
<dbReference type="SMART" id="SM00606">
    <property type="entry name" value="CBD_IV"/>
    <property type="match status" value="1"/>
</dbReference>
<dbReference type="Pfam" id="PF17957">
    <property type="entry name" value="Big_7"/>
    <property type="match status" value="1"/>
</dbReference>
<dbReference type="CDD" id="cd04084">
    <property type="entry name" value="CBM6_xylanase-like"/>
    <property type="match status" value="1"/>
</dbReference>
<evidence type="ECO:0000313" key="8">
    <source>
        <dbReference type="EMBL" id="GAA5186045.1"/>
    </source>
</evidence>
<dbReference type="Pfam" id="PF04616">
    <property type="entry name" value="Glyco_hydro_43"/>
    <property type="match status" value="2"/>
</dbReference>
<feature type="domain" description="CBM6" evidence="7">
    <location>
        <begin position="1275"/>
        <end position="1419"/>
    </location>
</feature>
<dbReference type="InterPro" id="IPR006710">
    <property type="entry name" value="Glyco_hydro_43"/>
</dbReference>
<dbReference type="CDD" id="cd09003">
    <property type="entry name" value="GH43_XynD-like"/>
    <property type="match status" value="1"/>
</dbReference>
<comment type="caution">
    <text evidence="8">The sequence shown here is derived from an EMBL/GenBank/DDBJ whole genome shotgun (WGS) entry which is preliminary data.</text>
</comment>
<evidence type="ECO:0000256" key="2">
    <source>
        <dbReference type="ARBA" id="ARBA00022729"/>
    </source>
</evidence>
<dbReference type="InterPro" id="IPR003305">
    <property type="entry name" value="CenC_carb-bd"/>
</dbReference>
<evidence type="ECO:0000256" key="4">
    <source>
        <dbReference type="ARBA" id="ARBA00023295"/>
    </source>
</evidence>
<comment type="similarity">
    <text evidence="1">Belongs to the glycosyl hydrolase 43 family.</text>
</comment>
<dbReference type="Gene3D" id="2.115.10.20">
    <property type="entry name" value="Glycosyl hydrolase domain, family 43"/>
    <property type="match status" value="2"/>
</dbReference>
<feature type="region of interest" description="Disordered" evidence="5">
    <location>
        <begin position="1298"/>
        <end position="1317"/>
    </location>
</feature>
<dbReference type="Proteomes" id="UP001501570">
    <property type="component" value="Unassembled WGS sequence"/>
</dbReference>
<dbReference type="RefSeq" id="WP_345630260.1">
    <property type="nucleotide sequence ID" value="NZ_BAABJQ010000008.1"/>
</dbReference>
<dbReference type="PROSITE" id="PS51175">
    <property type="entry name" value="CBM6"/>
    <property type="match status" value="1"/>
</dbReference>
<keyword evidence="2 6" id="KW-0732">Signal</keyword>
<dbReference type="InterPro" id="IPR006584">
    <property type="entry name" value="Cellulose-bd_IV"/>
</dbReference>
<dbReference type="InterPro" id="IPR013320">
    <property type="entry name" value="ConA-like_dom_sf"/>
</dbReference>
<dbReference type="Gene3D" id="2.60.120.200">
    <property type="match status" value="1"/>
</dbReference>
<evidence type="ECO:0000256" key="3">
    <source>
        <dbReference type="ARBA" id="ARBA00022801"/>
    </source>
</evidence>
<evidence type="ECO:0000256" key="5">
    <source>
        <dbReference type="SAM" id="MobiDB-lite"/>
    </source>
</evidence>
<feature type="chain" id="PRO_5046692264" description="CBM6 domain-containing protein" evidence="6">
    <location>
        <begin position="30"/>
        <end position="1714"/>
    </location>
</feature>
<keyword evidence="4" id="KW-0326">Glycosidase</keyword>
<dbReference type="SUPFAM" id="SSF49899">
    <property type="entry name" value="Concanavalin A-like lectins/glucanases"/>
    <property type="match status" value="1"/>
</dbReference>
<dbReference type="Gene3D" id="2.60.120.260">
    <property type="entry name" value="Galactose-binding domain-like"/>
    <property type="match status" value="3"/>
</dbReference>
<evidence type="ECO:0000313" key="9">
    <source>
        <dbReference type="Proteomes" id="UP001501570"/>
    </source>
</evidence>
<dbReference type="SUPFAM" id="SSF49785">
    <property type="entry name" value="Galactose-binding domain-like"/>
    <property type="match status" value="3"/>
</dbReference>
<evidence type="ECO:0000256" key="6">
    <source>
        <dbReference type="SAM" id="SignalP"/>
    </source>
</evidence>
<dbReference type="InterPro" id="IPR008979">
    <property type="entry name" value="Galactose-bd-like_sf"/>
</dbReference>
<dbReference type="SUPFAM" id="SSF75005">
    <property type="entry name" value="Arabinanase/levansucrase/invertase"/>
    <property type="match status" value="2"/>
</dbReference>
<keyword evidence="9" id="KW-1185">Reference proteome</keyword>